<dbReference type="SUPFAM" id="SSF50249">
    <property type="entry name" value="Nucleic acid-binding proteins"/>
    <property type="match status" value="1"/>
</dbReference>
<dbReference type="SMART" id="SM00343">
    <property type="entry name" value="ZnF_C2HC"/>
    <property type="match status" value="2"/>
</dbReference>
<keyword evidence="1" id="KW-0863">Zinc-finger</keyword>
<dbReference type="PROSITE" id="PS50158">
    <property type="entry name" value="ZF_CCHC"/>
    <property type="match status" value="1"/>
</dbReference>
<accession>A0AAN7H0H7</accession>
<dbReference type="GO" id="GO:0008270">
    <property type="term" value="F:zinc ion binding"/>
    <property type="evidence" value="ECO:0007669"/>
    <property type="project" value="UniProtKB-KW"/>
</dbReference>
<keyword evidence="4" id="KW-1185">Reference proteome</keyword>
<dbReference type="EMBL" id="JAXIOK010000019">
    <property type="protein sequence ID" value="KAK4748394.1"/>
    <property type="molecule type" value="Genomic_DNA"/>
</dbReference>
<dbReference type="InterPro" id="IPR001878">
    <property type="entry name" value="Znf_CCHC"/>
</dbReference>
<comment type="caution">
    <text evidence="3">The sequence shown here is derived from an EMBL/GenBank/DDBJ whole genome shotgun (WGS) entry which is preliminary data.</text>
</comment>
<evidence type="ECO:0000256" key="1">
    <source>
        <dbReference type="PROSITE-ProRule" id="PRU00047"/>
    </source>
</evidence>
<dbReference type="Gene3D" id="2.40.50.140">
    <property type="entry name" value="Nucleic acid-binding proteins"/>
    <property type="match status" value="1"/>
</dbReference>
<organism evidence="3 4">
    <name type="scientific">Trapa incisa</name>
    <dbReference type="NCBI Taxonomy" id="236973"/>
    <lineage>
        <taxon>Eukaryota</taxon>
        <taxon>Viridiplantae</taxon>
        <taxon>Streptophyta</taxon>
        <taxon>Embryophyta</taxon>
        <taxon>Tracheophyta</taxon>
        <taxon>Spermatophyta</taxon>
        <taxon>Magnoliopsida</taxon>
        <taxon>eudicotyledons</taxon>
        <taxon>Gunneridae</taxon>
        <taxon>Pentapetalae</taxon>
        <taxon>rosids</taxon>
        <taxon>malvids</taxon>
        <taxon>Myrtales</taxon>
        <taxon>Lythraceae</taxon>
        <taxon>Trapa</taxon>
    </lineage>
</organism>
<evidence type="ECO:0000313" key="4">
    <source>
        <dbReference type="Proteomes" id="UP001345219"/>
    </source>
</evidence>
<dbReference type="InterPro" id="IPR013955">
    <property type="entry name" value="Rep_factor-A_C"/>
</dbReference>
<dbReference type="Pfam" id="PF08646">
    <property type="entry name" value="Rep_fac-A_C"/>
    <property type="match status" value="1"/>
</dbReference>
<protein>
    <recommendedName>
        <fullName evidence="2">CCHC-type domain-containing protein</fullName>
    </recommendedName>
</protein>
<feature type="domain" description="CCHC-type" evidence="2">
    <location>
        <begin position="145"/>
        <end position="160"/>
    </location>
</feature>
<proteinExistence type="predicted"/>
<dbReference type="AlphaFoldDB" id="A0AAN7H0H7"/>
<evidence type="ECO:0000259" key="2">
    <source>
        <dbReference type="PROSITE" id="PS50158"/>
    </source>
</evidence>
<dbReference type="Gene3D" id="4.10.60.10">
    <property type="entry name" value="Zinc finger, CCHC-type"/>
    <property type="match status" value="1"/>
</dbReference>
<dbReference type="SUPFAM" id="SSF57756">
    <property type="entry name" value="Retrovirus zinc finger-like domains"/>
    <property type="match status" value="1"/>
</dbReference>
<dbReference type="GO" id="GO:0003676">
    <property type="term" value="F:nucleic acid binding"/>
    <property type="evidence" value="ECO:0007669"/>
    <property type="project" value="InterPro"/>
</dbReference>
<name>A0AAN7H0H7_9MYRT</name>
<gene>
    <name evidence="3" type="ORF">SAY87_014980</name>
</gene>
<keyword evidence="1" id="KW-0862">Zinc</keyword>
<sequence>MFQLRTEGEDERFAIILRSAIFTKYLFKLKVKEEMFSDEQCLKLTVVKAEKMNFPAESRFLLDLLEKSTGDVPGSSAIKMEPNTTPVSGMSGIAVENSGINQQKSPSLVGRYLTSPSTTQPGHYVNPYNASMVLGTSLHNVPSICTSCGGSGHSSINCPSIMGGLTPATGGQYTNRAAYGQGSGGGPSDMCYKRHQTGHWARDCPGLSSVPPAYGAPAGRYEMVSR</sequence>
<evidence type="ECO:0000313" key="3">
    <source>
        <dbReference type="EMBL" id="KAK4748394.1"/>
    </source>
</evidence>
<dbReference type="InterPro" id="IPR036875">
    <property type="entry name" value="Znf_CCHC_sf"/>
</dbReference>
<dbReference type="Proteomes" id="UP001345219">
    <property type="component" value="Chromosome 12"/>
</dbReference>
<keyword evidence="1" id="KW-0479">Metal-binding</keyword>
<reference evidence="3 4" key="1">
    <citation type="journal article" date="2023" name="Hortic Res">
        <title>Pangenome of water caltrop reveals structural variations and asymmetric subgenome divergence after allopolyploidization.</title>
        <authorList>
            <person name="Zhang X."/>
            <person name="Chen Y."/>
            <person name="Wang L."/>
            <person name="Yuan Y."/>
            <person name="Fang M."/>
            <person name="Shi L."/>
            <person name="Lu R."/>
            <person name="Comes H.P."/>
            <person name="Ma Y."/>
            <person name="Chen Y."/>
            <person name="Huang G."/>
            <person name="Zhou Y."/>
            <person name="Zheng Z."/>
            <person name="Qiu Y."/>
        </authorList>
    </citation>
    <scope>NUCLEOTIDE SEQUENCE [LARGE SCALE GENOMIC DNA]</scope>
    <source>
        <tissue evidence="3">Roots</tissue>
    </source>
</reference>
<dbReference type="InterPro" id="IPR012340">
    <property type="entry name" value="NA-bd_OB-fold"/>
</dbReference>